<reference evidence="1" key="1">
    <citation type="submission" date="2021-03" db="EMBL/GenBank/DDBJ databases">
        <title>Molecular epidemiology and mechanisms of colistin and carbapenem resistance in Enterobacteriaceae from clinical isolates, the environment and porcine samples in Pretoria, South Africa.</title>
        <authorList>
            <person name="Bogoshi D."/>
            <person name="Mbelle N.M."/>
            <person name="Naidoo V."/>
            <person name="Osei Sekyere J."/>
        </authorList>
    </citation>
    <scope>NUCLEOTIDE SEQUENCE</scope>
    <source>
        <strain evidence="1">C052</strain>
    </source>
</reference>
<dbReference type="AlphaFoldDB" id="A0A939NGP0"/>
<evidence type="ECO:0000313" key="1">
    <source>
        <dbReference type="EMBL" id="MBO1916401.1"/>
    </source>
</evidence>
<protein>
    <submittedName>
        <fullName evidence="1">Uncharacterized protein</fullName>
    </submittedName>
</protein>
<organism evidence="1 2">
    <name type="scientific">Providencia rettgeri</name>
    <dbReference type="NCBI Taxonomy" id="587"/>
    <lineage>
        <taxon>Bacteria</taxon>
        <taxon>Pseudomonadati</taxon>
        <taxon>Pseudomonadota</taxon>
        <taxon>Gammaproteobacteria</taxon>
        <taxon>Enterobacterales</taxon>
        <taxon>Morganellaceae</taxon>
        <taxon>Providencia</taxon>
    </lineage>
</organism>
<dbReference type="Proteomes" id="UP000664477">
    <property type="component" value="Unassembled WGS sequence"/>
</dbReference>
<dbReference type="EMBL" id="JAGETQ010000094">
    <property type="protein sequence ID" value="MBO1916401.1"/>
    <property type="molecule type" value="Genomic_DNA"/>
</dbReference>
<evidence type="ECO:0000313" key="2">
    <source>
        <dbReference type="Proteomes" id="UP000664477"/>
    </source>
</evidence>
<proteinExistence type="predicted"/>
<accession>A0A939NGP0</accession>
<sequence>MELPILDWNDGGGQPRSVLLAGCIRLFITRKIATINQDSYLKRYAEGERLVVLLNDQPLL</sequence>
<name>A0A939NGP0_PRORE</name>
<comment type="caution">
    <text evidence="1">The sequence shown here is derived from an EMBL/GenBank/DDBJ whole genome shotgun (WGS) entry which is preliminary data.</text>
</comment>
<gene>
    <name evidence="1" type="ORF">J4727_14555</name>
</gene>